<accession>A0A6N2MSY3</accession>
<sequence>MQADAAKTDVLRALMKTPAPKPSSVAHKETASSHLKEAIIMQENHLFILPGLDFAGDQEREKLTGCLPTSLARFLEGALHVADIASNH</sequence>
<proteinExistence type="predicted"/>
<dbReference type="EMBL" id="CAADRP010001918">
    <property type="protein sequence ID" value="VFU56219.1"/>
    <property type="molecule type" value="Genomic_DNA"/>
</dbReference>
<protein>
    <submittedName>
        <fullName evidence="1">Uncharacterized protein</fullName>
    </submittedName>
</protein>
<reference evidence="1" key="1">
    <citation type="submission" date="2019-03" db="EMBL/GenBank/DDBJ databases">
        <authorList>
            <person name="Mank J."/>
            <person name="Almeida P."/>
        </authorList>
    </citation>
    <scope>NUCLEOTIDE SEQUENCE</scope>
    <source>
        <strain evidence="1">78183</strain>
    </source>
</reference>
<organism evidence="1">
    <name type="scientific">Salix viminalis</name>
    <name type="common">Common osier</name>
    <name type="synonym">Basket willow</name>
    <dbReference type="NCBI Taxonomy" id="40686"/>
    <lineage>
        <taxon>Eukaryota</taxon>
        <taxon>Viridiplantae</taxon>
        <taxon>Streptophyta</taxon>
        <taxon>Embryophyta</taxon>
        <taxon>Tracheophyta</taxon>
        <taxon>Spermatophyta</taxon>
        <taxon>Magnoliopsida</taxon>
        <taxon>eudicotyledons</taxon>
        <taxon>Gunneridae</taxon>
        <taxon>Pentapetalae</taxon>
        <taxon>rosids</taxon>
        <taxon>fabids</taxon>
        <taxon>Malpighiales</taxon>
        <taxon>Salicaceae</taxon>
        <taxon>Saliceae</taxon>
        <taxon>Salix</taxon>
    </lineage>
</organism>
<name>A0A6N2MSY3_SALVM</name>
<evidence type="ECO:0000313" key="1">
    <source>
        <dbReference type="EMBL" id="VFU56219.1"/>
    </source>
</evidence>
<dbReference type="AlphaFoldDB" id="A0A6N2MSY3"/>
<gene>
    <name evidence="1" type="ORF">SVIM_LOCUS402729</name>
</gene>